<dbReference type="GO" id="GO:0016020">
    <property type="term" value="C:membrane"/>
    <property type="evidence" value="ECO:0007669"/>
    <property type="project" value="UniProtKB-SubCell"/>
</dbReference>
<accession>A0A173LXG7</accession>
<dbReference type="PANTHER" id="PTHR42770:SF8">
    <property type="entry name" value="PUTRESCINE IMPORTER PUUP"/>
    <property type="match status" value="1"/>
</dbReference>
<dbReference type="PIRSF" id="PIRSF006060">
    <property type="entry name" value="AA_transporter"/>
    <property type="match status" value="1"/>
</dbReference>
<dbReference type="RefSeq" id="WP_425338940.1">
    <property type="nucleotide sequence ID" value="NZ_AP017457.1"/>
</dbReference>
<feature type="transmembrane region" description="Helical" evidence="5">
    <location>
        <begin position="294"/>
        <end position="322"/>
    </location>
</feature>
<evidence type="ECO:0000256" key="4">
    <source>
        <dbReference type="ARBA" id="ARBA00023136"/>
    </source>
</evidence>
<keyword evidence="3 5" id="KW-1133">Transmembrane helix</keyword>
<feature type="transmembrane region" description="Helical" evidence="5">
    <location>
        <begin position="401"/>
        <end position="420"/>
    </location>
</feature>
<feature type="transmembrane region" description="Helical" evidence="5">
    <location>
        <begin position="426"/>
        <end position="444"/>
    </location>
</feature>
<proteinExistence type="predicted"/>
<feature type="transmembrane region" description="Helical" evidence="5">
    <location>
        <begin position="160"/>
        <end position="181"/>
    </location>
</feature>
<dbReference type="EMBL" id="AP017457">
    <property type="protein sequence ID" value="BAU99201.1"/>
    <property type="molecule type" value="Genomic_DNA"/>
</dbReference>
<feature type="transmembrane region" description="Helical" evidence="5">
    <location>
        <begin position="129"/>
        <end position="148"/>
    </location>
</feature>
<dbReference type="GO" id="GO:0055085">
    <property type="term" value="P:transmembrane transport"/>
    <property type="evidence" value="ECO:0007669"/>
    <property type="project" value="InterPro"/>
</dbReference>
<evidence type="ECO:0000313" key="7">
    <source>
        <dbReference type="EMBL" id="BAU99201.1"/>
    </source>
</evidence>
<dbReference type="Pfam" id="PF00324">
    <property type="entry name" value="AA_permease"/>
    <property type="match status" value="1"/>
</dbReference>
<sequence>MPESFVPGSGSRVALKRNLGMWAIVALGLGYMTPTVVFDTFGMVAETTNNVVPLAYLVALIVMIFTAISYGKMSAEFPSAGSAYTYAKNSIHPNVGFMVGWTSMLDYMLLPLVNIIIVRSYMESFFPDIDGAVWVILFTVLATGIIYVTMRGTSNVNTILLIIAIAAMLAFVVMVIVQLLGGAGEGTLITPTPFVHEGVDFSLVLLGATIVCFSFIGFDAVTMYVEEARTPKVVPRAIMLTVLIGGGIFIVTAYFTQALFPDWNVFAPGGDRQYVDDSTLPIIGELVGGQTMKIILTAAGFAATIASLLASQASVARMLLVMGRNNVLPNKLFGYVNPKTQTPTFNVILAGVVCLTGVVLTLADIVHFINFGALIAFSFVNISVFAWFAIRQGRRKTGSDIFKFVILPLVGLAMTIILWVNLSPEALTGGLIWAGVGLVWLIILTRGFRKQVAGFDEAQPVTGFNKVVK</sequence>
<feature type="domain" description="Amino acid permease/ SLC12A" evidence="6">
    <location>
        <begin position="26"/>
        <end position="402"/>
    </location>
</feature>
<dbReference type="Gene3D" id="1.20.1740.10">
    <property type="entry name" value="Amino acid/polyamine transporter I"/>
    <property type="match status" value="1"/>
</dbReference>
<evidence type="ECO:0000256" key="5">
    <source>
        <dbReference type="SAM" id="Phobius"/>
    </source>
</evidence>
<feature type="transmembrane region" description="Helical" evidence="5">
    <location>
        <begin position="237"/>
        <end position="256"/>
    </location>
</feature>
<keyword evidence="2 5" id="KW-0812">Transmembrane</keyword>
<feature type="transmembrane region" description="Helical" evidence="5">
    <location>
        <begin position="21"/>
        <end position="45"/>
    </location>
</feature>
<evidence type="ECO:0000313" key="8">
    <source>
        <dbReference type="Proteomes" id="UP000243847"/>
    </source>
</evidence>
<feature type="transmembrane region" description="Helical" evidence="5">
    <location>
        <begin position="91"/>
        <end position="117"/>
    </location>
</feature>
<reference evidence="7 8" key="1">
    <citation type="journal article" date="2016" name="Genome Announc.">
        <title>Complete Genome Sequence of Aurantimicrobium minutum Type Strain KNCT, a Planktonic Ultramicrobacterium Isolated from River Water.</title>
        <authorList>
            <person name="Nakai R."/>
            <person name="Fujisawa T."/>
            <person name="Nakamura Y."/>
            <person name="Nishide H."/>
            <person name="Uchiyama I."/>
            <person name="Baba T."/>
            <person name="Toyoda A."/>
            <person name="Fujiyama A."/>
            <person name="Naganuma T."/>
            <person name="Niki H."/>
        </authorList>
    </citation>
    <scope>NUCLEOTIDE SEQUENCE [LARGE SCALE GENOMIC DNA]</scope>
    <source>
        <strain evidence="7 8">KNC</strain>
    </source>
</reference>
<comment type="subcellular location">
    <subcellularLocation>
        <location evidence="1">Membrane</location>
        <topology evidence="1">Multi-pass membrane protein</topology>
    </subcellularLocation>
</comment>
<dbReference type="KEGG" id="amin:AUMI_16590"/>
<feature type="transmembrane region" description="Helical" evidence="5">
    <location>
        <begin position="51"/>
        <end position="70"/>
    </location>
</feature>
<dbReference type="GeneID" id="80451850"/>
<dbReference type="AlphaFoldDB" id="A0A173LXG7"/>
<organism evidence="7 8">
    <name type="scientific">Aurantimicrobium minutum</name>
    <dbReference type="NCBI Taxonomy" id="708131"/>
    <lineage>
        <taxon>Bacteria</taxon>
        <taxon>Bacillati</taxon>
        <taxon>Actinomycetota</taxon>
        <taxon>Actinomycetes</taxon>
        <taxon>Micrococcales</taxon>
        <taxon>Microbacteriaceae</taxon>
        <taxon>Aurantimicrobium</taxon>
    </lineage>
</organism>
<evidence type="ECO:0000256" key="2">
    <source>
        <dbReference type="ARBA" id="ARBA00022692"/>
    </source>
</evidence>
<feature type="transmembrane region" description="Helical" evidence="5">
    <location>
        <begin position="201"/>
        <end position="225"/>
    </location>
</feature>
<protein>
    <submittedName>
        <fullName evidence="7">Amino acid transporter</fullName>
    </submittedName>
</protein>
<dbReference type="Proteomes" id="UP000243847">
    <property type="component" value="Chromosome sequence1"/>
</dbReference>
<evidence type="ECO:0000256" key="3">
    <source>
        <dbReference type="ARBA" id="ARBA00022989"/>
    </source>
</evidence>
<evidence type="ECO:0000259" key="6">
    <source>
        <dbReference type="Pfam" id="PF00324"/>
    </source>
</evidence>
<dbReference type="InterPro" id="IPR050367">
    <property type="entry name" value="APC_superfamily"/>
</dbReference>
<feature type="transmembrane region" description="Helical" evidence="5">
    <location>
        <begin position="343"/>
        <end position="362"/>
    </location>
</feature>
<feature type="transmembrane region" description="Helical" evidence="5">
    <location>
        <begin position="368"/>
        <end position="389"/>
    </location>
</feature>
<dbReference type="InterPro" id="IPR004841">
    <property type="entry name" value="AA-permease/SLC12A_dom"/>
</dbReference>
<keyword evidence="4 5" id="KW-0472">Membrane</keyword>
<evidence type="ECO:0000256" key="1">
    <source>
        <dbReference type="ARBA" id="ARBA00004141"/>
    </source>
</evidence>
<gene>
    <name evidence="7" type="ORF">AUMI_16590</name>
</gene>
<name>A0A173LXG7_9MICO</name>
<dbReference type="PANTHER" id="PTHR42770">
    <property type="entry name" value="AMINO ACID TRANSPORTER-RELATED"/>
    <property type="match status" value="1"/>
</dbReference>